<dbReference type="Proteomes" id="UP000092445">
    <property type="component" value="Unassembled WGS sequence"/>
</dbReference>
<evidence type="ECO:0000256" key="1">
    <source>
        <dbReference type="SAM" id="MobiDB-lite"/>
    </source>
</evidence>
<proteinExistence type="predicted"/>
<reference evidence="2" key="2">
    <citation type="submission" date="2020-05" db="UniProtKB">
        <authorList>
            <consortium name="EnsemblMetazoa"/>
        </authorList>
    </citation>
    <scope>IDENTIFICATION</scope>
    <source>
        <strain evidence="2">IAEA</strain>
    </source>
</reference>
<evidence type="ECO:0000313" key="2">
    <source>
        <dbReference type="EnsemblMetazoa" id="GPAI002485-PA"/>
    </source>
</evidence>
<protein>
    <submittedName>
        <fullName evidence="2">Uncharacterized protein</fullName>
    </submittedName>
</protein>
<feature type="region of interest" description="Disordered" evidence="1">
    <location>
        <begin position="108"/>
        <end position="129"/>
    </location>
</feature>
<evidence type="ECO:0000313" key="3">
    <source>
        <dbReference type="Proteomes" id="UP000092445"/>
    </source>
</evidence>
<reference evidence="3" key="1">
    <citation type="submission" date="2014-03" db="EMBL/GenBank/DDBJ databases">
        <authorList>
            <person name="Aksoy S."/>
            <person name="Warren W."/>
            <person name="Wilson R.K."/>
        </authorList>
    </citation>
    <scope>NUCLEOTIDE SEQUENCE [LARGE SCALE GENOMIC DNA]</scope>
    <source>
        <strain evidence="3">IAEA</strain>
    </source>
</reference>
<dbReference type="AlphaFoldDB" id="A0A1A9Z384"/>
<sequence length="129" mass="14447">MFSSMVAITRLSIINGSIRYALTTKYKLCLFRYCEENFHTTHGNSATSSTCFEGSQLNFNDISHDLLDQVCLKLDETLILAKINSGKSWRLTCVYVFIPSPNQGNASKINGPRIGGTATRQRFNKPFEA</sequence>
<name>A0A1A9Z384_GLOPL</name>
<dbReference type="VEuPathDB" id="VectorBase:GPAI002485"/>
<dbReference type="EnsemblMetazoa" id="GPAI002485-RA">
    <property type="protein sequence ID" value="GPAI002485-PA"/>
    <property type="gene ID" value="GPAI002485"/>
</dbReference>
<accession>A0A1A9Z384</accession>
<organism evidence="2 3">
    <name type="scientific">Glossina pallidipes</name>
    <name type="common">Tsetse fly</name>
    <dbReference type="NCBI Taxonomy" id="7398"/>
    <lineage>
        <taxon>Eukaryota</taxon>
        <taxon>Metazoa</taxon>
        <taxon>Ecdysozoa</taxon>
        <taxon>Arthropoda</taxon>
        <taxon>Hexapoda</taxon>
        <taxon>Insecta</taxon>
        <taxon>Pterygota</taxon>
        <taxon>Neoptera</taxon>
        <taxon>Endopterygota</taxon>
        <taxon>Diptera</taxon>
        <taxon>Brachycera</taxon>
        <taxon>Muscomorpha</taxon>
        <taxon>Hippoboscoidea</taxon>
        <taxon>Glossinidae</taxon>
        <taxon>Glossina</taxon>
    </lineage>
</organism>
<keyword evidence="3" id="KW-1185">Reference proteome</keyword>